<protein>
    <submittedName>
        <fullName evidence="3">Protein TonB</fullName>
    </submittedName>
</protein>
<evidence type="ECO:0000259" key="2">
    <source>
        <dbReference type="Pfam" id="PF03544"/>
    </source>
</evidence>
<proteinExistence type="predicted"/>
<keyword evidence="1" id="KW-0812">Transmembrane</keyword>
<reference evidence="3 4" key="1">
    <citation type="submission" date="2018-02" db="EMBL/GenBank/DDBJ databases">
        <title>Genomic Encyclopedia of Archaeal and Bacterial Type Strains, Phase II (KMG-II): from individual species to whole genera.</title>
        <authorList>
            <person name="Goeker M."/>
        </authorList>
    </citation>
    <scope>NUCLEOTIDE SEQUENCE [LARGE SCALE GENOMIC DNA]</scope>
    <source>
        <strain evidence="3 4">DSM 21165</strain>
    </source>
</reference>
<dbReference type="AlphaFoldDB" id="A0A362X0L0"/>
<gene>
    <name evidence="3" type="ORF">CLV33_11138</name>
</gene>
<dbReference type="SUPFAM" id="SSF74653">
    <property type="entry name" value="TolA/TonB C-terminal domain"/>
    <property type="match status" value="1"/>
</dbReference>
<evidence type="ECO:0000256" key="1">
    <source>
        <dbReference type="SAM" id="Phobius"/>
    </source>
</evidence>
<accession>A0A362X0L0</accession>
<comment type="caution">
    <text evidence="3">The sequence shown here is derived from an EMBL/GenBank/DDBJ whole genome shotgun (WGS) entry which is preliminary data.</text>
</comment>
<dbReference type="Proteomes" id="UP000251545">
    <property type="component" value="Unassembled WGS sequence"/>
</dbReference>
<name>A0A362X0L0_9FLAO</name>
<organism evidence="3 4">
    <name type="scientific">Jejuia pallidilutea</name>
    <dbReference type="NCBI Taxonomy" id="504487"/>
    <lineage>
        <taxon>Bacteria</taxon>
        <taxon>Pseudomonadati</taxon>
        <taxon>Bacteroidota</taxon>
        <taxon>Flavobacteriia</taxon>
        <taxon>Flavobacteriales</taxon>
        <taxon>Flavobacteriaceae</taxon>
        <taxon>Jejuia</taxon>
    </lineage>
</organism>
<dbReference type="Gene3D" id="3.30.1150.10">
    <property type="match status" value="1"/>
</dbReference>
<keyword evidence="1" id="KW-1133">Transmembrane helix</keyword>
<evidence type="ECO:0000313" key="3">
    <source>
        <dbReference type="EMBL" id="PQV45988.1"/>
    </source>
</evidence>
<feature type="domain" description="TonB C-terminal" evidence="2">
    <location>
        <begin position="204"/>
        <end position="262"/>
    </location>
</feature>
<dbReference type="GO" id="GO:0055085">
    <property type="term" value="P:transmembrane transport"/>
    <property type="evidence" value="ECO:0007669"/>
    <property type="project" value="InterPro"/>
</dbReference>
<dbReference type="InterPro" id="IPR037682">
    <property type="entry name" value="TonB_C"/>
</dbReference>
<dbReference type="RefSeq" id="WP_105474608.1">
    <property type="nucleotide sequence ID" value="NZ_PVEO01000011.1"/>
</dbReference>
<keyword evidence="1" id="KW-0472">Membrane</keyword>
<sequence length="265" mass="30203">MKNSKTPHELIRQNEQIVKQSQKHDTNLQKNSILYFQVGLIVCLLAALGLLEMQFENRIPNYGQDFSDTVETFEIEVPKFRVYEAPKPEVKPKVLEKKVSLIKTPKIIENNDTTHKILEIETPDDMTSDVPFDPNSLNIEKPIETTIVDFVFIEEAPIYPGCEDEKGNKARKKCMSDKITRLVQSKFNGGDIASKYGLSGRQKIYVQFQIDKTGKVVDVKTQAAHPKLKDEAERVVNKIPKMKPGIQFDKPVGVRYNLPITFIAQ</sequence>
<evidence type="ECO:0000313" key="4">
    <source>
        <dbReference type="Proteomes" id="UP000251545"/>
    </source>
</evidence>
<feature type="transmembrane region" description="Helical" evidence="1">
    <location>
        <begin position="33"/>
        <end position="51"/>
    </location>
</feature>
<dbReference type="EMBL" id="PVEO01000011">
    <property type="protein sequence ID" value="PQV45988.1"/>
    <property type="molecule type" value="Genomic_DNA"/>
</dbReference>
<dbReference type="Pfam" id="PF03544">
    <property type="entry name" value="TonB_C"/>
    <property type="match status" value="1"/>
</dbReference>